<feature type="chain" id="PRO_5035437470" evidence="2">
    <location>
        <begin position="17"/>
        <end position="188"/>
    </location>
</feature>
<gene>
    <name evidence="3" type="ORF">BXZ70DRAFT_85894</name>
</gene>
<dbReference type="AlphaFoldDB" id="A0A8K0URP6"/>
<name>A0A8K0URP6_9AGAR</name>
<keyword evidence="1" id="KW-1133">Transmembrane helix</keyword>
<sequence length="188" mass="21385">MSLLVMILTSTHGAYPASCSSVRAKPSSLNRRLRPNDVPIVEQELHRVELIHFKSNPPYTHDHLITPHHTPNLRKLYLDAKSPAQTGFDQFSHLCILWIIWISSALTIFGLLISSYSSDPKSRPHMLEHCSLDLSGLLLTLTSMPLLDNFGSSYRILIFFNVPHTYEQLILDNDSILPRTERGEEQRA</sequence>
<evidence type="ECO:0000313" key="4">
    <source>
        <dbReference type="Proteomes" id="UP000813824"/>
    </source>
</evidence>
<proteinExistence type="predicted"/>
<keyword evidence="2" id="KW-0732">Signal</keyword>
<comment type="caution">
    <text evidence="3">The sequence shown here is derived from an EMBL/GenBank/DDBJ whole genome shotgun (WGS) entry which is preliminary data.</text>
</comment>
<evidence type="ECO:0000256" key="2">
    <source>
        <dbReference type="SAM" id="SignalP"/>
    </source>
</evidence>
<evidence type="ECO:0000256" key="1">
    <source>
        <dbReference type="SAM" id="Phobius"/>
    </source>
</evidence>
<organism evidence="3 4">
    <name type="scientific">Cristinia sonorae</name>
    <dbReference type="NCBI Taxonomy" id="1940300"/>
    <lineage>
        <taxon>Eukaryota</taxon>
        <taxon>Fungi</taxon>
        <taxon>Dikarya</taxon>
        <taxon>Basidiomycota</taxon>
        <taxon>Agaricomycotina</taxon>
        <taxon>Agaricomycetes</taxon>
        <taxon>Agaricomycetidae</taxon>
        <taxon>Agaricales</taxon>
        <taxon>Pleurotineae</taxon>
        <taxon>Stephanosporaceae</taxon>
        <taxon>Cristinia</taxon>
    </lineage>
</organism>
<dbReference type="Proteomes" id="UP000813824">
    <property type="component" value="Unassembled WGS sequence"/>
</dbReference>
<accession>A0A8K0URP6</accession>
<feature type="signal peptide" evidence="2">
    <location>
        <begin position="1"/>
        <end position="16"/>
    </location>
</feature>
<keyword evidence="1" id="KW-0472">Membrane</keyword>
<dbReference type="EMBL" id="JAEVFJ010000011">
    <property type="protein sequence ID" value="KAH8101929.1"/>
    <property type="molecule type" value="Genomic_DNA"/>
</dbReference>
<reference evidence="3" key="1">
    <citation type="journal article" date="2021" name="New Phytol.">
        <title>Evolutionary innovations through gain and loss of genes in the ectomycorrhizal Boletales.</title>
        <authorList>
            <person name="Wu G."/>
            <person name="Miyauchi S."/>
            <person name="Morin E."/>
            <person name="Kuo A."/>
            <person name="Drula E."/>
            <person name="Varga T."/>
            <person name="Kohler A."/>
            <person name="Feng B."/>
            <person name="Cao Y."/>
            <person name="Lipzen A."/>
            <person name="Daum C."/>
            <person name="Hundley H."/>
            <person name="Pangilinan J."/>
            <person name="Johnson J."/>
            <person name="Barry K."/>
            <person name="LaButti K."/>
            <person name="Ng V."/>
            <person name="Ahrendt S."/>
            <person name="Min B."/>
            <person name="Choi I.G."/>
            <person name="Park H."/>
            <person name="Plett J.M."/>
            <person name="Magnuson J."/>
            <person name="Spatafora J.W."/>
            <person name="Nagy L.G."/>
            <person name="Henrissat B."/>
            <person name="Grigoriev I.V."/>
            <person name="Yang Z.L."/>
            <person name="Xu J."/>
            <person name="Martin F.M."/>
        </authorList>
    </citation>
    <scope>NUCLEOTIDE SEQUENCE</scope>
    <source>
        <strain evidence="3">KKN 215</strain>
    </source>
</reference>
<keyword evidence="4" id="KW-1185">Reference proteome</keyword>
<evidence type="ECO:0000313" key="3">
    <source>
        <dbReference type="EMBL" id="KAH8101929.1"/>
    </source>
</evidence>
<keyword evidence="1" id="KW-0812">Transmembrane</keyword>
<feature type="transmembrane region" description="Helical" evidence="1">
    <location>
        <begin position="91"/>
        <end position="113"/>
    </location>
</feature>
<protein>
    <submittedName>
        <fullName evidence="3">Uncharacterized protein</fullName>
    </submittedName>
</protein>